<proteinExistence type="predicted"/>
<dbReference type="PANTHER" id="PTHR24148">
    <property type="entry name" value="ANKYRIN REPEAT DOMAIN-CONTAINING PROTEIN 39 HOMOLOG-RELATED"/>
    <property type="match status" value="1"/>
</dbReference>
<reference evidence="2" key="1">
    <citation type="journal article" date="2020" name="Stud. Mycol.">
        <title>101 Dothideomycetes genomes: a test case for predicting lifestyles and emergence of pathogens.</title>
        <authorList>
            <person name="Haridas S."/>
            <person name="Albert R."/>
            <person name="Binder M."/>
            <person name="Bloem J."/>
            <person name="Labutti K."/>
            <person name="Salamov A."/>
            <person name="Andreopoulos B."/>
            <person name="Baker S."/>
            <person name="Barry K."/>
            <person name="Bills G."/>
            <person name="Bluhm B."/>
            <person name="Cannon C."/>
            <person name="Castanera R."/>
            <person name="Culley D."/>
            <person name="Daum C."/>
            <person name="Ezra D."/>
            <person name="Gonzalez J."/>
            <person name="Henrissat B."/>
            <person name="Kuo A."/>
            <person name="Liang C."/>
            <person name="Lipzen A."/>
            <person name="Lutzoni F."/>
            <person name="Magnuson J."/>
            <person name="Mondo S."/>
            <person name="Nolan M."/>
            <person name="Ohm R."/>
            <person name="Pangilinan J."/>
            <person name="Park H.-J."/>
            <person name="Ramirez L."/>
            <person name="Alfaro M."/>
            <person name="Sun H."/>
            <person name="Tritt A."/>
            <person name="Yoshinaga Y."/>
            <person name="Zwiers L.-H."/>
            <person name="Turgeon B."/>
            <person name="Goodwin S."/>
            <person name="Spatafora J."/>
            <person name="Crous P."/>
            <person name="Grigoriev I."/>
        </authorList>
    </citation>
    <scope>NUCLEOTIDE SEQUENCE</scope>
    <source>
        <strain evidence="2">CBS 183.55</strain>
    </source>
</reference>
<name>A0A6A5RS40_9PLEO</name>
<dbReference type="AlphaFoldDB" id="A0A6A5RS40"/>
<dbReference type="Pfam" id="PF26639">
    <property type="entry name" value="Het-6_barrel"/>
    <property type="match status" value="1"/>
</dbReference>
<dbReference type="InterPro" id="IPR010730">
    <property type="entry name" value="HET"/>
</dbReference>
<dbReference type="EMBL" id="ML978964">
    <property type="protein sequence ID" value="KAF1929968.1"/>
    <property type="molecule type" value="Genomic_DNA"/>
</dbReference>
<dbReference type="Proteomes" id="UP000800082">
    <property type="component" value="Unassembled WGS sequence"/>
</dbReference>
<gene>
    <name evidence="2" type="ORF">M421DRAFT_59119</name>
</gene>
<keyword evidence="3" id="KW-1185">Reference proteome</keyword>
<dbReference type="PANTHER" id="PTHR24148:SF64">
    <property type="entry name" value="HETEROKARYON INCOMPATIBILITY DOMAIN-CONTAINING PROTEIN"/>
    <property type="match status" value="1"/>
</dbReference>
<dbReference type="Pfam" id="PF06985">
    <property type="entry name" value="HET"/>
    <property type="match status" value="1"/>
</dbReference>
<protein>
    <recommendedName>
        <fullName evidence="1">Heterokaryon incompatibility domain-containing protein</fullName>
    </recommendedName>
</protein>
<sequence length="554" mass="61697">LQQETSVAFDALSYVWGSPNDPHTVDVNIALNDGTTKAFKVSVIRNLATTLQHLRRTDVARTVWADAICINQHDYDERAQQVLMMGDIYRCAQNVVAFLGPTMSDSTIAMGLISKISRVVKVDFGSGLVEPSTEGEAEPGWVDMHTLLDIEHEHLLALFHLLNREWFERLWIRQEIGLGGDWVSLLCGHDSIEWSSFCRAIFVLHRRTIESLGILDGIEQDSLRDRLGMADTVALFSKRAFRFTNLRRQIGRSKYTDQRDRIYGVLGQLRDAAQIGIIPDYNETVAEVYIDATQKNIRPSQGLSVLCQCTEDCSLHLPSWVPDWSTPLFSASVHEARPPFFDPLPAWESIEDKVLRAYGLRCGSISQVARPFGDSLEGVDDFTTAQAVQDVLVSVKRHVAHTGDELVTEARYRCLLLNNFATRWMPTVPYEAPFEECMALVRALLSPSKTMTETIAIPEASHCLNKLRGACRDRALIVTDTGHLGMGPDSASSGDEFYLLFGTWKPAILRPAVQEQHCVVGGECYVHGMMSAEPILGPIPQSLRGLLDPMPSAG</sequence>
<dbReference type="GeneID" id="54353327"/>
<evidence type="ECO:0000313" key="2">
    <source>
        <dbReference type="EMBL" id="KAF1929968.1"/>
    </source>
</evidence>
<evidence type="ECO:0000259" key="1">
    <source>
        <dbReference type="Pfam" id="PF06985"/>
    </source>
</evidence>
<evidence type="ECO:0000313" key="3">
    <source>
        <dbReference type="Proteomes" id="UP000800082"/>
    </source>
</evidence>
<dbReference type="OrthoDB" id="4850726at2759"/>
<accession>A0A6A5RS40</accession>
<feature type="non-terminal residue" evidence="2">
    <location>
        <position position="1"/>
    </location>
</feature>
<dbReference type="RefSeq" id="XP_033450216.1">
    <property type="nucleotide sequence ID" value="XM_033595660.1"/>
</dbReference>
<dbReference type="InterPro" id="IPR052895">
    <property type="entry name" value="HetReg/Transcr_Mod"/>
</dbReference>
<organism evidence="2 3">
    <name type="scientific">Didymella exigua CBS 183.55</name>
    <dbReference type="NCBI Taxonomy" id="1150837"/>
    <lineage>
        <taxon>Eukaryota</taxon>
        <taxon>Fungi</taxon>
        <taxon>Dikarya</taxon>
        <taxon>Ascomycota</taxon>
        <taxon>Pezizomycotina</taxon>
        <taxon>Dothideomycetes</taxon>
        <taxon>Pleosporomycetidae</taxon>
        <taxon>Pleosporales</taxon>
        <taxon>Pleosporineae</taxon>
        <taxon>Didymellaceae</taxon>
        <taxon>Didymella</taxon>
    </lineage>
</organism>
<feature type="domain" description="Heterokaryon incompatibility" evidence="1">
    <location>
        <begin position="9"/>
        <end position="175"/>
    </location>
</feature>